<keyword evidence="3" id="KW-0614">Plasmid</keyword>
<name>A0A2L1KIY6_PSEAI</name>
<evidence type="ECO:0000313" key="2">
    <source>
        <dbReference type="EMBL" id="AVE21848.1"/>
    </source>
</evidence>
<evidence type="ECO:0000313" key="3">
    <source>
        <dbReference type="EMBL" id="AVE22304.1"/>
    </source>
</evidence>
<sequence>MAVLNRTNRSRDRGCETHDEYQSFVGDYLLHMLIRQMMTGRD</sequence>
<evidence type="ECO:0000313" key="1">
    <source>
        <dbReference type="EMBL" id="AVE20774.1"/>
    </source>
</evidence>
<geneLocation type="plasmid" evidence="3">
    <name>pR31014-IMP</name>
</geneLocation>
<accession>A0A2L1KIY6</accession>
<protein>
    <submittedName>
        <fullName evidence="3">Uncharacterized protein</fullName>
    </submittedName>
</protein>
<organism evidence="3">
    <name type="scientific">Pseudomonas aeruginosa</name>
    <dbReference type="NCBI Taxonomy" id="287"/>
    <lineage>
        <taxon>Bacteria</taxon>
        <taxon>Pseudomonadati</taxon>
        <taxon>Pseudomonadota</taxon>
        <taxon>Gammaproteobacteria</taxon>
        <taxon>Pseudomonadales</taxon>
        <taxon>Pseudomonadaceae</taxon>
        <taxon>Pseudomonas</taxon>
    </lineage>
</organism>
<proteinExistence type="predicted"/>
<reference evidence="2" key="2">
    <citation type="submission" date="2017-06" db="EMBL/GenBank/DDBJ databases">
        <title>Complete sequence of pA681-IMP from clinical Pseudomonas aeruginosa.</title>
        <authorList>
            <person name="Yuan M."/>
            <person name="Feng J.2nd."/>
            <person name="Zhan Z.3rd."/>
            <person name="Jiang X.4th."/>
            <person name="Zhang D.5th."/>
            <person name="Chen X.6th."/>
            <person name="Zhao X."/>
            <person name="Che J."/>
            <person name="Lu J."/>
            <person name="Xu J."/>
            <person name="Li J."/>
            <person name="Zhou D."/>
        </authorList>
    </citation>
    <scope>NUCLEOTIDE SEQUENCE</scope>
    <source>
        <plasmid evidence="2">pA681-IMP</plasmid>
    </source>
</reference>
<dbReference type="EMBL" id="MF344570">
    <property type="protein sequence ID" value="AVE21848.1"/>
    <property type="molecule type" value="Genomic_DNA"/>
</dbReference>
<dbReference type="AlphaFoldDB" id="A0A2L1KIY6"/>
<geneLocation type="plasmid" evidence="2">
    <name>pA681-IMP</name>
</geneLocation>
<dbReference type="EMBL" id="MF344568">
    <property type="protein sequence ID" value="AVE20774.1"/>
    <property type="molecule type" value="Genomic_DNA"/>
</dbReference>
<dbReference type="EMBL" id="MF344571">
    <property type="protein sequence ID" value="AVE22304.1"/>
    <property type="molecule type" value="Genomic_DNA"/>
</dbReference>
<reference evidence="3" key="3">
    <citation type="submission" date="2017-06" db="EMBL/GenBank/DDBJ databases">
        <title>Complete sequence of pR31014-IMP from clinical Pseudomonas aeruginosa.</title>
        <authorList>
            <person name="Yuan M."/>
            <person name="Feng J.2nd."/>
            <person name="Zhan Z.3rd."/>
            <person name="Jiang X.4th."/>
            <person name="Zhang D.5th."/>
            <person name="Chen X.6th."/>
            <person name="Zhao X."/>
            <person name="Che J."/>
            <person name="Lu J."/>
            <person name="Xu J."/>
            <person name="Li J."/>
            <person name="Zhou D."/>
        </authorList>
    </citation>
    <scope>NUCLEOTIDE SEQUENCE</scope>
    <source>
        <plasmid evidence="3">pR31014-IMP</plasmid>
    </source>
</reference>
<reference evidence="1" key="1">
    <citation type="submission" date="2017-06" db="EMBL/GenBank/DDBJ databases">
        <title>Complete sequence of p727-IMP from clinical Pseudomonas aeruginosa.</title>
        <authorList>
            <person name="Yuan M."/>
            <person name="Feng J.2nd."/>
            <person name="Zhan Z.3rd."/>
            <person name="Jiang X.4th."/>
            <person name="Zhang D.5th."/>
            <person name="Chen X.6th."/>
            <person name="Zhao X."/>
            <person name="Che J."/>
            <person name="Lu J."/>
            <person name="Xu J."/>
            <person name="Li J."/>
            <person name="Zhou D."/>
        </authorList>
    </citation>
    <scope>NUCLEOTIDE SEQUENCE</scope>
    <source>
        <plasmid evidence="1">p727-IMP</plasmid>
    </source>
</reference>
<geneLocation type="plasmid" evidence="1">
    <name>p727-IMP</name>
</geneLocation>